<sequence>MTNDDLDQPTVAQRLSPRARTSMAQGSAGAGDPGDEPTVAFVSQPSVAQPAQQAQPDPSAPASQNGSSVEAATSIVRLFDRIPERVLVRAASPLLLLIAHLRSAIDRADVVSLRREVVAEIDKFEQTAQKEGVEAGDIIAARYVLCATVDETVLMTPWGSRSEWSSNSLLNQFHNETWGGEKFFGILDRIKGDAPRKMPLLVLLHACLMLGFEGRYRVLEGGRDQLEDLRNELSRLIKRNTRIKPDQPLSKVSEGHKGGRKVSILPPIWIIGIIAVSILFIAWAYSDFMLEGEVVPPLSAIEALEVK</sequence>
<dbReference type="Proteomes" id="UP000053235">
    <property type="component" value="Unassembled WGS sequence"/>
</dbReference>
<organism evidence="4 5">
    <name type="scientific">Roseibium alexandrii</name>
    <dbReference type="NCBI Taxonomy" id="388408"/>
    <lineage>
        <taxon>Bacteria</taxon>
        <taxon>Pseudomonadati</taxon>
        <taxon>Pseudomonadota</taxon>
        <taxon>Alphaproteobacteria</taxon>
        <taxon>Hyphomicrobiales</taxon>
        <taxon>Stappiaceae</taxon>
        <taxon>Roseibium</taxon>
    </lineage>
</organism>
<feature type="region of interest" description="Disordered" evidence="1">
    <location>
        <begin position="1"/>
        <end position="67"/>
    </location>
</feature>
<evidence type="ECO:0000259" key="3">
    <source>
        <dbReference type="Pfam" id="PF09850"/>
    </source>
</evidence>
<accession>A0A0M6ZZE7</accession>
<dbReference type="STRING" id="388408.LAX5112_01136"/>
<dbReference type="PANTHER" id="PTHR38033">
    <property type="entry name" value="MEMBRANE PROTEIN-RELATED"/>
    <property type="match status" value="1"/>
</dbReference>
<dbReference type="InterPro" id="IPR017732">
    <property type="entry name" value="T4/T6SS_DotU"/>
</dbReference>
<keyword evidence="2" id="KW-0812">Transmembrane</keyword>
<keyword evidence="5" id="KW-1185">Reference proteome</keyword>
<feature type="compositionally biased region" description="Low complexity" evidence="1">
    <location>
        <begin position="43"/>
        <end position="64"/>
    </location>
</feature>
<dbReference type="OrthoDB" id="345640at2"/>
<evidence type="ECO:0000313" key="4">
    <source>
        <dbReference type="EMBL" id="CTQ66904.1"/>
    </source>
</evidence>
<dbReference type="Gene3D" id="1.25.40.590">
    <property type="entry name" value="Type IV / VI secretion system, DotU"/>
    <property type="match status" value="1"/>
</dbReference>
<feature type="domain" description="Type IV / VI secretion system DotU" evidence="3">
    <location>
        <begin position="87"/>
        <end position="288"/>
    </location>
</feature>
<evidence type="ECO:0000313" key="5">
    <source>
        <dbReference type="Proteomes" id="UP000053235"/>
    </source>
</evidence>
<dbReference type="InterPro" id="IPR038522">
    <property type="entry name" value="T4/T6SS_DotU_sf"/>
</dbReference>
<dbReference type="AlphaFoldDB" id="A0A0M6ZZE7"/>
<feature type="transmembrane region" description="Helical" evidence="2">
    <location>
        <begin position="264"/>
        <end position="285"/>
    </location>
</feature>
<dbReference type="NCBIfam" id="TIGR03349">
    <property type="entry name" value="IV_VI_DotU"/>
    <property type="match status" value="1"/>
</dbReference>
<dbReference type="PANTHER" id="PTHR38033:SF1">
    <property type="entry name" value="DOTU FAMILY TYPE IV_VI SECRETION SYSTEM PROTEIN"/>
    <property type="match status" value="1"/>
</dbReference>
<evidence type="ECO:0000256" key="2">
    <source>
        <dbReference type="SAM" id="Phobius"/>
    </source>
</evidence>
<reference evidence="5" key="1">
    <citation type="submission" date="2015-07" db="EMBL/GenBank/DDBJ databases">
        <authorList>
            <person name="Rodrigo-Torres Lidia"/>
            <person name="Arahal R.David."/>
        </authorList>
    </citation>
    <scope>NUCLEOTIDE SEQUENCE [LARGE SCALE GENOMIC DNA]</scope>
    <source>
        <strain evidence="5">CECT 5112</strain>
    </source>
</reference>
<dbReference type="Pfam" id="PF09850">
    <property type="entry name" value="DotU"/>
    <property type="match status" value="1"/>
</dbReference>
<protein>
    <submittedName>
        <fullName evidence="4">Type IV/VI secretion system protein, DotU family</fullName>
    </submittedName>
</protein>
<gene>
    <name evidence="4" type="ORF">LAX5112_01136</name>
</gene>
<dbReference type="EMBL" id="CXWD01000004">
    <property type="protein sequence ID" value="CTQ66904.1"/>
    <property type="molecule type" value="Genomic_DNA"/>
</dbReference>
<dbReference type="RefSeq" id="WP_055670991.1">
    <property type="nucleotide sequence ID" value="NZ_CXWD01000004.1"/>
</dbReference>
<evidence type="ECO:0000256" key="1">
    <source>
        <dbReference type="SAM" id="MobiDB-lite"/>
    </source>
</evidence>
<dbReference type="NCBIfam" id="NF038228">
    <property type="entry name" value="IcmH_DotU_IVB"/>
    <property type="match status" value="1"/>
</dbReference>
<keyword evidence="2" id="KW-0472">Membrane</keyword>
<name>A0A0M6ZZE7_9HYPH</name>
<keyword evidence="2" id="KW-1133">Transmembrane helix</keyword>
<proteinExistence type="predicted"/>